<dbReference type="EMBL" id="CAAE01014581">
    <property type="protein sequence ID" value="CAF99974.1"/>
    <property type="molecule type" value="Genomic_DNA"/>
</dbReference>
<organism evidence="2">
    <name type="scientific">Tetraodon nigroviridis</name>
    <name type="common">Spotted green pufferfish</name>
    <name type="synonym">Chelonodon nigroviridis</name>
    <dbReference type="NCBI Taxonomy" id="99883"/>
    <lineage>
        <taxon>Eukaryota</taxon>
        <taxon>Metazoa</taxon>
        <taxon>Chordata</taxon>
        <taxon>Craniata</taxon>
        <taxon>Vertebrata</taxon>
        <taxon>Euteleostomi</taxon>
        <taxon>Actinopterygii</taxon>
        <taxon>Neopterygii</taxon>
        <taxon>Teleostei</taxon>
        <taxon>Neoteleostei</taxon>
        <taxon>Acanthomorphata</taxon>
        <taxon>Eupercaria</taxon>
        <taxon>Tetraodontiformes</taxon>
        <taxon>Tetradontoidea</taxon>
        <taxon>Tetraodontidae</taxon>
        <taxon>Tetraodon</taxon>
    </lineage>
</organism>
<protein>
    <submittedName>
        <fullName evidence="2">(spotted green pufferfish) hypothetical protein</fullName>
    </submittedName>
</protein>
<evidence type="ECO:0000313" key="2">
    <source>
        <dbReference type="EMBL" id="CAF99974.1"/>
    </source>
</evidence>
<sequence length="103" mass="10901">MLKLKGQNSSPAVGATAASLQDAGSPLSRSTQTPRTRRFRRSSWGVTSREAHLITCAPVLLPPETLLPPASCVLPPASCLLRPLCGLPAELPAAAFTDRGKRR</sequence>
<comment type="caution">
    <text evidence="2">The sequence shown here is derived from an EMBL/GenBank/DDBJ whole genome shotgun (WGS) entry which is preliminary data.</text>
</comment>
<name>Q4SHA8_TETNG</name>
<reference evidence="2" key="2">
    <citation type="submission" date="2004-02" db="EMBL/GenBank/DDBJ databases">
        <authorList>
            <consortium name="Genoscope"/>
            <consortium name="Whitehead Institute Centre for Genome Research"/>
        </authorList>
    </citation>
    <scope>NUCLEOTIDE SEQUENCE</scope>
</reference>
<accession>Q4SHA8</accession>
<feature type="region of interest" description="Disordered" evidence="1">
    <location>
        <begin position="1"/>
        <end position="47"/>
    </location>
</feature>
<proteinExistence type="predicted"/>
<evidence type="ECO:0000256" key="1">
    <source>
        <dbReference type="SAM" id="MobiDB-lite"/>
    </source>
</evidence>
<dbReference type="AlphaFoldDB" id="Q4SHA8"/>
<gene>
    <name evidence="2" type="ORF">GSTENG00018251001</name>
</gene>
<dbReference type="KEGG" id="tng:GSTEN00018251G001"/>
<reference evidence="2" key="1">
    <citation type="journal article" date="2004" name="Nature">
        <title>Genome duplication in the teleost fish Tetraodon nigroviridis reveals the early vertebrate proto-karyotype.</title>
        <authorList>
            <person name="Jaillon O."/>
            <person name="Aury J.-M."/>
            <person name="Brunet F."/>
            <person name="Petit J.-L."/>
            <person name="Stange-Thomann N."/>
            <person name="Mauceli E."/>
            <person name="Bouneau L."/>
            <person name="Fischer C."/>
            <person name="Ozouf-Costaz C."/>
            <person name="Bernot A."/>
            <person name="Nicaud S."/>
            <person name="Jaffe D."/>
            <person name="Fisher S."/>
            <person name="Lutfalla G."/>
            <person name="Dossat C."/>
            <person name="Segurens B."/>
            <person name="Dasilva C."/>
            <person name="Salanoubat M."/>
            <person name="Levy M."/>
            <person name="Boudet N."/>
            <person name="Castellano S."/>
            <person name="Anthouard V."/>
            <person name="Jubin C."/>
            <person name="Castelli V."/>
            <person name="Katinka M."/>
            <person name="Vacherie B."/>
            <person name="Biemont C."/>
            <person name="Skalli Z."/>
            <person name="Cattolico L."/>
            <person name="Poulain J."/>
            <person name="De Berardinis V."/>
            <person name="Cruaud C."/>
            <person name="Duprat S."/>
            <person name="Brottier P."/>
            <person name="Coutanceau J.-P."/>
            <person name="Gouzy J."/>
            <person name="Parra G."/>
            <person name="Lardier G."/>
            <person name="Chapple C."/>
            <person name="McKernan K.J."/>
            <person name="McEwan P."/>
            <person name="Bosak S."/>
            <person name="Kellis M."/>
            <person name="Volff J.-N."/>
            <person name="Guigo R."/>
            <person name="Zody M.C."/>
            <person name="Mesirov J."/>
            <person name="Lindblad-Toh K."/>
            <person name="Birren B."/>
            <person name="Nusbaum C."/>
            <person name="Kahn D."/>
            <person name="Robinson-Rechavi M."/>
            <person name="Laudet V."/>
            <person name="Schachter V."/>
            <person name="Quetier F."/>
            <person name="Saurin W."/>
            <person name="Scarpelli C."/>
            <person name="Wincker P."/>
            <person name="Lander E.S."/>
            <person name="Weissenbach J."/>
            <person name="Roest Crollius H."/>
        </authorList>
    </citation>
    <scope>NUCLEOTIDE SEQUENCE [LARGE SCALE GENOMIC DNA]</scope>
</reference>
<feature type="compositionally biased region" description="Polar residues" evidence="1">
    <location>
        <begin position="1"/>
        <end position="11"/>
    </location>
</feature>